<accession>A0A4V1ZDN6</accession>
<evidence type="ECO:0000259" key="1">
    <source>
        <dbReference type="Pfam" id="PF05697"/>
    </source>
</evidence>
<name>A0A4V1ZDN6_9BACT</name>
<evidence type="ECO:0000313" key="3">
    <source>
        <dbReference type="Proteomes" id="UP000293162"/>
    </source>
</evidence>
<dbReference type="InterPro" id="IPR008881">
    <property type="entry name" value="Trigger_fac_ribosome-bd_bac"/>
</dbReference>
<reference evidence="2 3" key="1">
    <citation type="submission" date="2019-02" db="EMBL/GenBank/DDBJ databases">
        <title>Bacterial novel species Emticicia sp. 17J42-9 isolated from soil.</title>
        <authorList>
            <person name="Jung H.-Y."/>
        </authorList>
    </citation>
    <scope>NUCLEOTIDE SEQUENCE [LARGE SCALE GENOMIC DNA]</scope>
    <source>
        <strain evidence="2 3">17J42-9</strain>
    </source>
</reference>
<dbReference type="RefSeq" id="WP_130019748.1">
    <property type="nucleotide sequence ID" value="NZ_SEWF01000005.1"/>
</dbReference>
<dbReference type="Proteomes" id="UP000293162">
    <property type="component" value="Unassembled WGS sequence"/>
</dbReference>
<dbReference type="SUPFAM" id="SSF109998">
    <property type="entry name" value="Triger factor/SurA peptide-binding domain-like"/>
    <property type="match status" value="1"/>
</dbReference>
<dbReference type="InterPro" id="IPR005215">
    <property type="entry name" value="Trig_fac"/>
</dbReference>
<protein>
    <submittedName>
        <fullName evidence="2">Trigger factor</fullName>
    </submittedName>
</protein>
<proteinExistence type="predicted"/>
<dbReference type="GO" id="GO:0051083">
    <property type="term" value="P:'de novo' cotranslational protein folding"/>
    <property type="evidence" value="ECO:0007669"/>
    <property type="project" value="TreeGrafter"/>
</dbReference>
<dbReference type="InterPro" id="IPR037041">
    <property type="entry name" value="Trigger_fac_C_sf"/>
</dbReference>
<gene>
    <name evidence="2" type="ORF">EWM59_04490</name>
</gene>
<feature type="domain" description="Trigger factor ribosome-binding bacterial" evidence="1">
    <location>
        <begin position="1"/>
        <end position="149"/>
    </location>
</feature>
<evidence type="ECO:0000313" key="2">
    <source>
        <dbReference type="EMBL" id="RYU96790.1"/>
    </source>
</evidence>
<dbReference type="OrthoDB" id="9767721at2"/>
<dbReference type="EMBL" id="SEWF01000005">
    <property type="protein sequence ID" value="RYU96790.1"/>
    <property type="molecule type" value="Genomic_DNA"/>
</dbReference>
<dbReference type="GO" id="GO:0015031">
    <property type="term" value="P:protein transport"/>
    <property type="evidence" value="ECO:0007669"/>
    <property type="project" value="InterPro"/>
</dbReference>
<dbReference type="InterPro" id="IPR027304">
    <property type="entry name" value="Trigger_fact/SurA_dom_sf"/>
</dbReference>
<dbReference type="PANTHER" id="PTHR30560:SF3">
    <property type="entry name" value="TRIGGER FACTOR-LIKE PROTEIN TIG, CHLOROPLASTIC"/>
    <property type="match status" value="1"/>
</dbReference>
<dbReference type="Pfam" id="PF05697">
    <property type="entry name" value="Trigger_N"/>
    <property type="match status" value="1"/>
</dbReference>
<dbReference type="GO" id="GO:0003755">
    <property type="term" value="F:peptidyl-prolyl cis-trans isomerase activity"/>
    <property type="evidence" value="ECO:0007669"/>
    <property type="project" value="TreeGrafter"/>
</dbReference>
<organism evidence="2 3">
    <name type="scientific">Emticicia agri</name>
    <dbReference type="NCBI Taxonomy" id="2492393"/>
    <lineage>
        <taxon>Bacteria</taxon>
        <taxon>Pseudomonadati</taxon>
        <taxon>Bacteroidota</taxon>
        <taxon>Cytophagia</taxon>
        <taxon>Cytophagales</taxon>
        <taxon>Leadbetterellaceae</taxon>
        <taxon>Emticicia</taxon>
    </lineage>
</organism>
<dbReference type="GO" id="GO:0043335">
    <property type="term" value="P:protein unfolding"/>
    <property type="evidence" value="ECO:0007669"/>
    <property type="project" value="TreeGrafter"/>
</dbReference>
<comment type="caution">
    <text evidence="2">The sequence shown here is derived from an EMBL/GenBank/DDBJ whole genome shotgun (WGS) entry which is preliminary data.</text>
</comment>
<dbReference type="GO" id="GO:0043022">
    <property type="term" value="F:ribosome binding"/>
    <property type="evidence" value="ECO:0007669"/>
    <property type="project" value="TreeGrafter"/>
</dbReference>
<dbReference type="PANTHER" id="PTHR30560">
    <property type="entry name" value="TRIGGER FACTOR CHAPERONE AND PEPTIDYL-PROLYL CIS/TRANS ISOMERASE"/>
    <property type="match status" value="1"/>
</dbReference>
<dbReference type="SUPFAM" id="SSF102735">
    <property type="entry name" value="Trigger factor ribosome-binding domain"/>
    <property type="match status" value="1"/>
</dbReference>
<keyword evidence="3" id="KW-1185">Reference proteome</keyword>
<dbReference type="AlphaFoldDB" id="A0A4V1ZDN6"/>
<dbReference type="InterPro" id="IPR036611">
    <property type="entry name" value="Trigger_fac_ribosome-bd_sf"/>
</dbReference>
<dbReference type="Gene3D" id="1.10.3120.10">
    <property type="entry name" value="Trigger factor, C-terminal domain"/>
    <property type="match status" value="1"/>
</dbReference>
<sequence length="447" mass="51364">METILDKTSATNGRLKVTVTEADYKPEVDKKIKQYTKTAQVKGFRPGMVPKEYIQRLYGKSILVDEVINLVSKTTNEYITNNKLRVVGDPMPDNELSAKVDWDNSKEFSFEYDLGLASDFTVDLSAIPAITNYDIEPTEERVTEAIEDIRRRFGNDSEAEEVEKEDLVFGTLKQESSETEITDATISTGRVREDAFHIFKGLEKGSSVKFDIQSVFENPKDLGFATGKSEEEASALTGEFEFTVEKITRVSPADIDQEFFDKAVGAGKVTTEEEFREEIKRIVKENYERESDYLLDFEVEKTLLDNIHIELPDAFLKKWLLTINEGKFTEEDINKDYDAFARGLRMDLIRNEIAANNEIKLEYNDIVEEVKAEMRNYFGAYSYEGLEDIIDNMARKQLKENKDNAVRRYTDRAFGKKVREFLKANLTVEKKTVKVDEFNKIAEEVYA</sequence>
<dbReference type="GO" id="GO:0044183">
    <property type="term" value="F:protein folding chaperone"/>
    <property type="evidence" value="ECO:0007669"/>
    <property type="project" value="TreeGrafter"/>
</dbReference>
<dbReference type="Gene3D" id="3.30.70.1050">
    <property type="entry name" value="Trigger factor ribosome-binding domain"/>
    <property type="match status" value="1"/>
</dbReference>